<dbReference type="InterPro" id="IPR013083">
    <property type="entry name" value="Znf_RING/FYVE/PHD"/>
</dbReference>
<dbReference type="RefSeq" id="XP_023931353.1">
    <property type="nucleotide sequence ID" value="XM_024075585.1"/>
</dbReference>
<dbReference type="InterPro" id="IPR017907">
    <property type="entry name" value="Znf_RING_CS"/>
</dbReference>
<protein>
    <submittedName>
        <fullName evidence="9 10">RING finger protein 151</fullName>
    </submittedName>
</protein>
<organism evidence="8 9">
    <name type="scientific">Lingula anatina</name>
    <name type="common">Brachiopod</name>
    <name type="synonym">Lingula unguis</name>
    <dbReference type="NCBI Taxonomy" id="7574"/>
    <lineage>
        <taxon>Eukaryota</taxon>
        <taxon>Metazoa</taxon>
        <taxon>Spiralia</taxon>
        <taxon>Lophotrochozoa</taxon>
        <taxon>Brachiopoda</taxon>
        <taxon>Linguliformea</taxon>
        <taxon>Lingulata</taxon>
        <taxon>Lingulida</taxon>
        <taxon>Linguloidea</taxon>
        <taxon>Lingulidae</taxon>
        <taxon>Lingula</taxon>
    </lineage>
</organism>
<dbReference type="GO" id="GO:0043122">
    <property type="term" value="P:regulation of canonical NF-kappaB signal transduction"/>
    <property type="evidence" value="ECO:0007669"/>
    <property type="project" value="TreeGrafter"/>
</dbReference>
<evidence type="ECO:0000256" key="2">
    <source>
        <dbReference type="ARBA" id="ARBA00022771"/>
    </source>
</evidence>
<dbReference type="KEGG" id="lak:106160437"/>
<dbReference type="STRING" id="7574.A0A1S3I2L7"/>
<dbReference type="PANTHER" id="PTHR10131:SF157">
    <property type="entry name" value="RECEPTOR-ASSOCIATED FACTOR, PUTATIVE-RELATED"/>
    <property type="match status" value="1"/>
</dbReference>
<dbReference type="GeneID" id="106160437"/>
<keyword evidence="1 4" id="KW-0479">Metal-binding</keyword>
<evidence type="ECO:0000313" key="8">
    <source>
        <dbReference type="Proteomes" id="UP000085678"/>
    </source>
</evidence>
<keyword evidence="8" id="KW-1185">Reference proteome</keyword>
<dbReference type="AlphaFoldDB" id="A0A1S3I2L7"/>
<evidence type="ECO:0000313" key="10">
    <source>
        <dbReference type="RefSeq" id="XP_023931353.1"/>
    </source>
</evidence>
<dbReference type="SMART" id="SM00184">
    <property type="entry name" value="RING"/>
    <property type="match status" value="1"/>
</dbReference>
<dbReference type="GO" id="GO:0008270">
    <property type="term" value="F:zinc ion binding"/>
    <property type="evidence" value="ECO:0007669"/>
    <property type="project" value="UniProtKB-KW"/>
</dbReference>
<evidence type="ECO:0000259" key="6">
    <source>
        <dbReference type="PROSITE" id="PS50089"/>
    </source>
</evidence>
<evidence type="ECO:0000256" key="1">
    <source>
        <dbReference type="ARBA" id="ARBA00022723"/>
    </source>
</evidence>
<feature type="zinc finger region" description="TRAF-type" evidence="4">
    <location>
        <begin position="100"/>
        <end position="144"/>
    </location>
</feature>
<dbReference type="PROSITE" id="PS50089">
    <property type="entry name" value="ZF_RING_2"/>
    <property type="match status" value="1"/>
</dbReference>
<feature type="domain" description="TRAF-type" evidence="7">
    <location>
        <begin position="100"/>
        <end position="144"/>
    </location>
</feature>
<dbReference type="InterPro" id="IPR001841">
    <property type="entry name" value="Znf_RING"/>
</dbReference>
<accession>A0A1S3I2L7</accession>
<keyword evidence="5" id="KW-0175">Coiled coil</keyword>
<reference evidence="9 10" key="1">
    <citation type="submission" date="2025-04" db="UniProtKB">
        <authorList>
            <consortium name="RefSeq"/>
        </authorList>
    </citation>
    <scope>IDENTIFICATION</scope>
    <source>
        <tissue evidence="9 10">Gonads</tissue>
    </source>
</reference>
<name>A0A1S3I2L7_LINAN</name>
<dbReference type="PANTHER" id="PTHR10131">
    <property type="entry name" value="TNF RECEPTOR ASSOCIATED FACTOR"/>
    <property type="match status" value="1"/>
</dbReference>
<dbReference type="Pfam" id="PF02176">
    <property type="entry name" value="zf-TRAF"/>
    <property type="match status" value="1"/>
</dbReference>
<evidence type="ECO:0000259" key="7">
    <source>
        <dbReference type="PROSITE" id="PS50145"/>
    </source>
</evidence>
<dbReference type="RefSeq" id="XP_013392516.1">
    <property type="nucleotide sequence ID" value="XM_013537062.2"/>
</dbReference>
<keyword evidence="3 4" id="KW-0862">Zinc</keyword>
<proteinExistence type="predicted"/>
<evidence type="ECO:0000256" key="5">
    <source>
        <dbReference type="SAM" id="Coils"/>
    </source>
</evidence>
<dbReference type="OrthoDB" id="9049620at2759"/>
<dbReference type="Pfam" id="PF13923">
    <property type="entry name" value="zf-C3HC4_2"/>
    <property type="match status" value="1"/>
</dbReference>
<evidence type="ECO:0000256" key="4">
    <source>
        <dbReference type="PROSITE-ProRule" id="PRU00207"/>
    </source>
</evidence>
<dbReference type="PROSITE" id="PS00518">
    <property type="entry name" value="ZF_RING_1"/>
    <property type="match status" value="1"/>
</dbReference>
<dbReference type="SUPFAM" id="SSF49599">
    <property type="entry name" value="TRAF domain-like"/>
    <property type="match status" value="1"/>
</dbReference>
<evidence type="ECO:0000313" key="9">
    <source>
        <dbReference type="RefSeq" id="XP_013392516.1"/>
    </source>
</evidence>
<feature type="domain" description="RING-type" evidence="6">
    <location>
        <begin position="18"/>
        <end position="56"/>
    </location>
</feature>
<sequence>MGYDIERFIGPINDGLLCCICRDVLEDPLQAPCEHAFCSVCIHGWLVHENFCPEDRRTLWASELKPIFRYMKNDLNQLQIRCKNTRAGCTFVCDLEHAAAHDRECPFDTVECPSVGCTVMVERRQMEEHLQSCEFRTRECPRGCGLPLLSTEDADHNCIAELRTTLELLRSEMICKVEDQKQEMELRLDAQRRHMVQRESALQSQVDELKSQMSRLTQDVQILSDKEKQRVEETQRLELEKKELMDLLRSLHIREPEERIITKKHICRQCHKTEKVTLL</sequence>
<dbReference type="InterPro" id="IPR001293">
    <property type="entry name" value="Znf_TRAF"/>
</dbReference>
<dbReference type="Gene3D" id="3.30.40.10">
    <property type="entry name" value="Zinc/RING finger domain, C3HC4 (zinc finger)"/>
    <property type="match status" value="2"/>
</dbReference>
<gene>
    <name evidence="9 10" type="primary">LOC106160437</name>
</gene>
<evidence type="ECO:0000256" key="3">
    <source>
        <dbReference type="ARBA" id="ARBA00022833"/>
    </source>
</evidence>
<dbReference type="PROSITE" id="PS50145">
    <property type="entry name" value="ZF_TRAF"/>
    <property type="match status" value="1"/>
</dbReference>
<feature type="coiled-coil region" evidence="5">
    <location>
        <begin position="199"/>
        <end position="243"/>
    </location>
</feature>
<dbReference type="Proteomes" id="UP000085678">
    <property type="component" value="Unplaced"/>
</dbReference>
<dbReference type="SUPFAM" id="SSF57850">
    <property type="entry name" value="RING/U-box"/>
    <property type="match status" value="1"/>
</dbReference>
<keyword evidence="2 4" id="KW-0863">Zinc-finger</keyword>